<dbReference type="EMBL" id="JANBQB010000045">
    <property type="protein sequence ID" value="KAJ1983659.1"/>
    <property type="molecule type" value="Genomic_DNA"/>
</dbReference>
<dbReference type="FunFam" id="2.30.30.140:FF:000018">
    <property type="entry name" value="Serine/threonine-protein kinase 31"/>
    <property type="match status" value="1"/>
</dbReference>
<dbReference type="GO" id="GO:0005634">
    <property type="term" value="C:nucleus"/>
    <property type="evidence" value="ECO:0007669"/>
    <property type="project" value="TreeGrafter"/>
</dbReference>
<evidence type="ECO:0000259" key="7">
    <source>
        <dbReference type="PROSITE" id="PS50830"/>
    </source>
</evidence>
<feature type="domain" description="TNase-like" evidence="7">
    <location>
        <begin position="2"/>
        <end position="158"/>
    </location>
</feature>
<dbReference type="GO" id="GO:0005829">
    <property type="term" value="C:cytosol"/>
    <property type="evidence" value="ECO:0007669"/>
    <property type="project" value="UniProtKB-UniRule"/>
</dbReference>
<evidence type="ECO:0000256" key="2">
    <source>
        <dbReference type="ARBA" id="ARBA00022490"/>
    </source>
</evidence>
<comment type="subcellular location">
    <subcellularLocation>
        <location evidence="1 4">Cytoplasm</location>
    </subcellularLocation>
</comment>
<dbReference type="FunFam" id="2.40.50.90:FF:000002">
    <property type="entry name" value="Staphylococcal nuclease domain-containing protein"/>
    <property type="match status" value="1"/>
</dbReference>
<dbReference type="Pfam" id="PF00567">
    <property type="entry name" value="TUDOR"/>
    <property type="match status" value="1"/>
</dbReference>
<dbReference type="FunFam" id="2.40.50.90:FF:000001">
    <property type="entry name" value="Staphylococcal nuclease domain-containing protein"/>
    <property type="match status" value="1"/>
</dbReference>
<dbReference type="InterPro" id="IPR016685">
    <property type="entry name" value="Silence_cplx_Nase-comp_TudorSN"/>
</dbReference>
<proteinExistence type="predicted"/>
<keyword evidence="3" id="KW-0677">Repeat</keyword>
<evidence type="ECO:0000256" key="1">
    <source>
        <dbReference type="ARBA" id="ARBA00004496"/>
    </source>
</evidence>
<dbReference type="SMART" id="SM00318">
    <property type="entry name" value="SNc"/>
    <property type="match status" value="4"/>
</dbReference>
<dbReference type="GO" id="GO:0031047">
    <property type="term" value="P:regulatory ncRNA-mediated gene silencing"/>
    <property type="evidence" value="ECO:0007669"/>
    <property type="project" value="UniProtKB-UniRule"/>
</dbReference>
<feature type="compositionally biased region" description="Polar residues" evidence="5">
    <location>
        <begin position="650"/>
        <end position="667"/>
    </location>
</feature>
<evidence type="ECO:0000256" key="3">
    <source>
        <dbReference type="ARBA" id="ARBA00022737"/>
    </source>
</evidence>
<evidence type="ECO:0000313" key="8">
    <source>
        <dbReference type="EMBL" id="KAJ1983659.1"/>
    </source>
</evidence>
<evidence type="ECO:0000313" key="9">
    <source>
        <dbReference type="Proteomes" id="UP001151582"/>
    </source>
</evidence>
<dbReference type="Pfam" id="PF00565">
    <property type="entry name" value="SNase"/>
    <property type="match status" value="4"/>
</dbReference>
<dbReference type="InterPro" id="IPR002999">
    <property type="entry name" value="Tudor"/>
</dbReference>
<dbReference type="SUPFAM" id="SSF50199">
    <property type="entry name" value="Staphylococcal nuclease"/>
    <property type="match status" value="5"/>
</dbReference>
<evidence type="ECO:0000256" key="5">
    <source>
        <dbReference type="SAM" id="MobiDB-lite"/>
    </source>
</evidence>
<dbReference type="Gene3D" id="2.40.50.90">
    <property type="match status" value="5"/>
</dbReference>
<feature type="domain" description="TNase-like" evidence="7">
    <location>
        <begin position="345"/>
        <end position="483"/>
    </location>
</feature>
<keyword evidence="2 4" id="KW-0963">Cytoplasm</keyword>
<organism evidence="8 9">
    <name type="scientific">Dimargaris verticillata</name>
    <dbReference type="NCBI Taxonomy" id="2761393"/>
    <lineage>
        <taxon>Eukaryota</taxon>
        <taxon>Fungi</taxon>
        <taxon>Fungi incertae sedis</taxon>
        <taxon>Zoopagomycota</taxon>
        <taxon>Kickxellomycotina</taxon>
        <taxon>Dimargaritomycetes</taxon>
        <taxon>Dimargaritales</taxon>
        <taxon>Dimargaritaceae</taxon>
        <taxon>Dimargaris</taxon>
    </lineage>
</organism>
<dbReference type="PROSITE" id="PS50304">
    <property type="entry name" value="TUDOR"/>
    <property type="match status" value="1"/>
</dbReference>
<evidence type="ECO:0008006" key="10">
    <source>
        <dbReference type="Google" id="ProtNLM"/>
    </source>
</evidence>
<dbReference type="GO" id="GO:0006402">
    <property type="term" value="P:mRNA catabolic process"/>
    <property type="evidence" value="ECO:0007669"/>
    <property type="project" value="UniProtKB-UniRule"/>
</dbReference>
<comment type="caution">
    <text evidence="8">The sequence shown here is derived from an EMBL/GenBank/DDBJ whole genome shotgun (WGS) entry which is preliminary data.</text>
</comment>
<feature type="domain" description="TNase-like" evidence="7">
    <location>
        <begin position="188"/>
        <end position="333"/>
    </location>
</feature>
<dbReference type="PANTHER" id="PTHR12302">
    <property type="entry name" value="EBNA2 BINDING PROTEIN P100"/>
    <property type="match status" value="1"/>
</dbReference>
<dbReference type="SUPFAM" id="SSF63748">
    <property type="entry name" value="Tudor/PWWP/MBT"/>
    <property type="match status" value="1"/>
</dbReference>
<feature type="domain" description="Tudor" evidence="6">
    <location>
        <begin position="748"/>
        <end position="815"/>
    </location>
</feature>
<reference evidence="8" key="1">
    <citation type="submission" date="2022-07" db="EMBL/GenBank/DDBJ databases">
        <title>Phylogenomic reconstructions and comparative analyses of Kickxellomycotina fungi.</title>
        <authorList>
            <person name="Reynolds N.K."/>
            <person name="Stajich J.E."/>
            <person name="Barry K."/>
            <person name="Grigoriev I.V."/>
            <person name="Crous P."/>
            <person name="Smith M.E."/>
        </authorList>
    </citation>
    <scope>NUCLEOTIDE SEQUENCE</scope>
    <source>
        <strain evidence="8">RSA 567</strain>
    </source>
</reference>
<dbReference type="Proteomes" id="UP001151582">
    <property type="component" value="Unassembled WGS sequence"/>
</dbReference>
<name>A0A9W8EF93_9FUNG</name>
<dbReference type="Gene3D" id="2.30.30.140">
    <property type="match status" value="1"/>
</dbReference>
<evidence type="ECO:0000256" key="4">
    <source>
        <dbReference type="PIRNR" id="PIRNR017179"/>
    </source>
</evidence>
<dbReference type="InterPro" id="IPR035437">
    <property type="entry name" value="SNase_OB-fold_sf"/>
</dbReference>
<gene>
    <name evidence="8" type="ORF">H4R34_001130</name>
</gene>
<dbReference type="InterPro" id="IPR016071">
    <property type="entry name" value="Staphylococal_nuclease_OB-fold"/>
</dbReference>
<accession>A0A9W8EF93</accession>
<sequence>MALQKGIVKSVLSGDTVILRGRPRGNGPPPERQVNLSFVSAPRMASVKKETKDEPFAFESRNFLRTLVVGKEATFRINHTASNSGLEFGTLYLAGQSRDVASLCVQEGWCRVRAEAKRSHVGGSNLSPQQQEQLEEYCDRLLDAEAEAKANCKGIWSISEDDEPIVPLERPTAFHGDAHAFLAKYRGKPLDAIVEQIREGSTFRLLVMLPNRQYPTQYQTLIVFLSGIKCPIVRKGIPGVEDLVEPFGEEAKFFVESRLLQRDVKVIVEGVAGTNQNFIGSIRHPAGNIAELLVANGLARCVEWSLNMVTDGPAKLRAGEQVAKRKQLRLWRDYEPEALSSANHATFDAKMIKIVTADTLLVRNSTTGKEEKVHLSSIRQPKSKDRKDAYFHHQAKEFLRKQLIGQTVQVRMDFIRPANEDFDARPCGTVMHDGMDVAEALVSQGLAGVVRYRKDDNNRALHYDQLLVAEKQAMDANRGIHDKKTPPVFRINDVSETHAKARQFLPSLRRSGRIPAVVDHVANGGRFKIILPKENTKLTFILAGIRAPRVGRTSEDGSEPFALEAQAFAVDRCLQRDVEIEVDTVDKSGGFIGTLWLNHDENFALALLEQGLAQVHEHSANQSTHAKELFSKERAAKAAGLNLWRDQQDNDSQSPKITNTTTASQAASIPLVGPTSPTPNSIANSLAGMQLTTYNPEYVDVVVSEITVANRFYVQLVRDAIPGLENLMAEFALYHMSSAAAMVPPHYVPRLNGICSAQFTVDNQWYRARVVAIPASNQATAAVPATVHVYYLDYGNSEVLPVTRIRPIPDHFLTLPAQAHEATLAMIEMPKRDKEYGKEAYDRLRGSIEHRPLVAVVESRSRRDGTYPPAGETLTEPLLQVTLYDPMVSANPEASVNADMVRAGLALVKNDDPLAHHNPRQFNHLQRCQEEAKQFHYGMFEYGDIMPDEN</sequence>
<feature type="region of interest" description="Disordered" evidence="5">
    <location>
        <begin position="644"/>
        <end position="674"/>
    </location>
</feature>
<dbReference type="GO" id="GO:0031332">
    <property type="term" value="C:RNAi effector complex"/>
    <property type="evidence" value="ECO:0007669"/>
    <property type="project" value="InterPro"/>
</dbReference>
<evidence type="ECO:0000259" key="6">
    <source>
        <dbReference type="PROSITE" id="PS50304"/>
    </source>
</evidence>
<protein>
    <recommendedName>
        <fullName evidence="10">Transcription factor</fullName>
    </recommendedName>
</protein>
<feature type="domain" description="TNase-like" evidence="7">
    <location>
        <begin position="512"/>
        <end position="646"/>
    </location>
</feature>
<dbReference type="GO" id="GO:0003723">
    <property type="term" value="F:RNA binding"/>
    <property type="evidence" value="ECO:0007669"/>
    <property type="project" value="UniProtKB-UniRule"/>
</dbReference>
<dbReference type="OrthoDB" id="10023235at2759"/>
<dbReference type="AlphaFoldDB" id="A0A9W8EF93"/>
<dbReference type="PIRSF" id="PIRSF017179">
    <property type="entry name" value="RISC-Tudor-SN"/>
    <property type="match status" value="1"/>
</dbReference>
<dbReference type="PANTHER" id="PTHR12302:SF2">
    <property type="entry name" value="STAPHYLOCOCCAL NUCLEASE DOMAIN-CONTAINING PROTEIN 1"/>
    <property type="match status" value="1"/>
</dbReference>
<dbReference type="GO" id="GO:0004518">
    <property type="term" value="F:nuclease activity"/>
    <property type="evidence" value="ECO:0007669"/>
    <property type="project" value="TreeGrafter"/>
</dbReference>
<dbReference type="CDD" id="cd00175">
    <property type="entry name" value="SNc"/>
    <property type="match status" value="1"/>
</dbReference>
<dbReference type="PROSITE" id="PS50830">
    <property type="entry name" value="TNASE_3"/>
    <property type="match status" value="4"/>
</dbReference>
<keyword evidence="9" id="KW-1185">Reference proteome</keyword>
<dbReference type="SMART" id="SM00333">
    <property type="entry name" value="TUDOR"/>
    <property type="match status" value="1"/>
</dbReference>